<dbReference type="GO" id="GO:0007034">
    <property type="term" value="P:vacuolar transport"/>
    <property type="evidence" value="ECO:0007669"/>
    <property type="project" value="TreeGrafter"/>
</dbReference>
<dbReference type="InterPro" id="IPR019155">
    <property type="entry name" value="CLEC16A/TT9_N"/>
</dbReference>
<dbReference type="GO" id="GO:1901096">
    <property type="term" value="P:regulation of autophagosome maturation"/>
    <property type="evidence" value="ECO:0007669"/>
    <property type="project" value="TreeGrafter"/>
</dbReference>
<feature type="compositionally biased region" description="Polar residues" evidence="2">
    <location>
        <begin position="410"/>
        <end position="424"/>
    </location>
</feature>
<proteinExistence type="predicted"/>
<dbReference type="GO" id="GO:0006914">
    <property type="term" value="P:autophagy"/>
    <property type="evidence" value="ECO:0007669"/>
    <property type="project" value="UniProtKB-KW"/>
</dbReference>
<dbReference type="InterPro" id="IPR039272">
    <property type="entry name" value="CLEC16A/TT9"/>
</dbReference>
<name>A0A830HRL9_9CHLO</name>
<evidence type="ECO:0000256" key="1">
    <source>
        <dbReference type="ARBA" id="ARBA00023006"/>
    </source>
</evidence>
<feature type="region of interest" description="Disordered" evidence="2">
    <location>
        <begin position="824"/>
        <end position="849"/>
    </location>
</feature>
<dbReference type="EMBL" id="BNJQ01000025">
    <property type="protein sequence ID" value="GHP09618.1"/>
    <property type="molecule type" value="Genomic_DNA"/>
</dbReference>
<feature type="compositionally biased region" description="Low complexity" evidence="2">
    <location>
        <begin position="33"/>
        <end position="59"/>
    </location>
</feature>
<dbReference type="PANTHER" id="PTHR21481">
    <property type="entry name" value="PROTEIN CLEC16A"/>
    <property type="match status" value="1"/>
</dbReference>
<feature type="region of interest" description="Disordered" evidence="2">
    <location>
        <begin position="669"/>
        <end position="702"/>
    </location>
</feature>
<gene>
    <name evidence="4" type="ORF">PPROV_000835300</name>
</gene>
<dbReference type="OrthoDB" id="294052at2759"/>
<comment type="caution">
    <text evidence="4">The sequence shown here is derived from an EMBL/GenBank/DDBJ whole genome shotgun (WGS) entry which is preliminary data.</text>
</comment>
<evidence type="ECO:0000256" key="2">
    <source>
        <dbReference type="SAM" id="MobiDB-lite"/>
    </source>
</evidence>
<evidence type="ECO:0000259" key="3">
    <source>
        <dbReference type="Pfam" id="PF09758"/>
    </source>
</evidence>
<keyword evidence="1" id="KW-0072">Autophagy</keyword>
<feature type="compositionally biased region" description="Low complexity" evidence="2">
    <location>
        <begin position="825"/>
        <end position="835"/>
    </location>
</feature>
<feature type="region of interest" description="Disordered" evidence="2">
    <location>
        <begin position="445"/>
        <end position="478"/>
    </location>
</feature>
<feature type="region of interest" description="Disordered" evidence="2">
    <location>
        <begin position="33"/>
        <end position="60"/>
    </location>
</feature>
<keyword evidence="5" id="KW-1185">Reference proteome</keyword>
<accession>A0A830HRL9</accession>
<sequence>MDPSRSSPETTASLQLSFWETLFSFGGIHASGSDATSTSASRRNSSGVAAGSGEAAASSPQRFTIKELSRLHDTLARHPVINENNRDLLVETLRAIAELMIWGDQHEPSFFDFFLENQTLAHFKRILNQCGRRWGGVAVQLLQTLSILTQNLRSDVAIFYLFSQNHINDIITHRFDFAQEEVRDYYISFLKTISLKLNLQTVQFFFVTRDGSSRRQFPLYTEAIRFFRHEESMVRAAVRTLTLNVYSIPEEGVRTFVLEDPSVSGYFGNLSSFLAEQCAYLHMLVPDLHERVASGEVDRHLQGRIEDVLVEISDLLYYSNDILCLGVAGIATELSERLWDSLSEPILFGPLLASLTKPLDGEGVASTALCALYTCTRVMHLVNHPPLLNRVAARLCLTSGDVDEGVEQRITQASDDRSAMSSSPGEGGEHELMERALKDLALNNRRSEDGNEESGANGRDDNGGDGNNNAASGRHAGEEDAAPHLKCCQSALLHHLRGTDLALTTGVVDVLTCLAMCKNVSASILELAGLLPRHRRRRNRLLDELMKEDSSDEPLPILKRRGEFADALVEVLCQARARRIPSAVCCQVGWLLYTVLPPKGEAAQLDDAQCERLRRTFDAECDELRKELDGAWCDAIVPIIRRDWSPLRDLLLRDDATRRRLERDASTSSTLLVTGDGARPAGGMLSAGGSSDAPETTSRESHPLGRALVTRARHVIILRQVLELLGTGSIAQTPPLRPNEDGDSVEEMRTGDRIACRVAFSRGAERSVYLAHAGNDLVLVDDAGATLANAPLAGAGATLDRAHPSWLHLRVRVPMAHVVRVDDATSTSTSTSTSSLVPLNEIGSRGSSSKPIVDGRWTLAFGDDDAARSALESIGEKSAIMRARCAEALEGVFASPP</sequence>
<feature type="domain" description="FPL" evidence="3">
    <location>
        <begin position="93"/>
        <end position="246"/>
    </location>
</feature>
<dbReference type="Proteomes" id="UP000660262">
    <property type="component" value="Unassembled WGS sequence"/>
</dbReference>
<dbReference type="AlphaFoldDB" id="A0A830HRL9"/>
<protein>
    <recommendedName>
        <fullName evidence="3">FPL domain-containing protein</fullName>
    </recommendedName>
</protein>
<organism evidence="4 5">
    <name type="scientific">Pycnococcus provasolii</name>
    <dbReference type="NCBI Taxonomy" id="41880"/>
    <lineage>
        <taxon>Eukaryota</taxon>
        <taxon>Viridiplantae</taxon>
        <taxon>Chlorophyta</taxon>
        <taxon>Pseudoscourfieldiophyceae</taxon>
        <taxon>Pseudoscourfieldiales</taxon>
        <taxon>Pycnococcaceae</taxon>
        <taxon>Pycnococcus</taxon>
    </lineage>
</organism>
<feature type="region of interest" description="Disordered" evidence="2">
    <location>
        <begin position="410"/>
        <end position="430"/>
    </location>
</feature>
<reference evidence="4" key="1">
    <citation type="submission" date="2020-10" db="EMBL/GenBank/DDBJ databases">
        <title>Unveiling of a novel bifunctional photoreceptor, Dualchrome1, isolated from a cosmopolitan green alga.</title>
        <authorList>
            <person name="Suzuki S."/>
            <person name="Kawachi M."/>
        </authorList>
    </citation>
    <scope>NUCLEOTIDE SEQUENCE</scope>
    <source>
        <strain evidence="4">NIES 2893</strain>
    </source>
</reference>
<evidence type="ECO:0000313" key="5">
    <source>
        <dbReference type="Proteomes" id="UP000660262"/>
    </source>
</evidence>
<dbReference type="GO" id="GO:0016197">
    <property type="term" value="P:endosomal transport"/>
    <property type="evidence" value="ECO:0007669"/>
    <property type="project" value="TreeGrafter"/>
</dbReference>
<evidence type="ECO:0000313" key="4">
    <source>
        <dbReference type="EMBL" id="GHP09618.1"/>
    </source>
</evidence>
<dbReference type="PANTHER" id="PTHR21481:SF0">
    <property type="entry name" value="PROTEIN CLEC16A"/>
    <property type="match status" value="1"/>
</dbReference>
<dbReference type="Pfam" id="PF09758">
    <property type="entry name" value="FPL"/>
    <property type="match status" value="1"/>
</dbReference>
<dbReference type="GO" id="GO:0005794">
    <property type="term" value="C:Golgi apparatus"/>
    <property type="evidence" value="ECO:0007669"/>
    <property type="project" value="TreeGrafter"/>
</dbReference>
<dbReference type="GO" id="GO:0005770">
    <property type="term" value="C:late endosome"/>
    <property type="evidence" value="ECO:0007669"/>
    <property type="project" value="TreeGrafter"/>
</dbReference>